<dbReference type="AlphaFoldDB" id="A0A0H4VBF5"/>
<evidence type="ECO:0000313" key="4">
    <source>
        <dbReference type="Proteomes" id="UP000059113"/>
    </source>
</evidence>
<keyword evidence="2" id="KW-0812">Transmembrane</keyword>
<feature type="transmembrane region" description="Helical" evidence="2">
    <location>
        <begin position="6"/>
        <end position="27"/>
    </location>
</feature>
<evidence type="ECO:0000313" key="3">
    <source>
        <dbReference type="EMBL" id="AKQ41725.1"/>
    </source>
</evidence>
<protein>
    <recommendedName>
        <fullName evidence="5">NADH dehydrogenase subunit E</fullName>
    </recommendedName>
</protein>
<dbReference type="Gene3D" id="1.10.150.20">
    <property type="entry name" value="5' to 3' exonuclease, C-terminal subdomain"/>
    <property type="match status" value="1"/>
</dbReference>
<feature type="region of interest" description="Disordered" evidence="1">
    <location>
        <begin position="63"/>
        <end position="92"/>
    </location>
</feature>
<evidence type="ECO:0000256" key="1">
    <source>
        <dbReference type="SAM" id="MobiDB-lite"/>
    </source>
</evidence>
<dbReference type="EMBL" id="CP011310">
    <property type="protein sequence ID" value="AKQ41725.1"/>
    <property type="molecule type" value="Genomic_DNA"/>
</dbReference>
<organism evidence="3 4">
    <name type="scientific">Aurantiacibacter atlanticus</name>
    <dbReference type="NCBI Taxonomy" id="1648404"/>
    <lineage>
        <taxon>Bacteria</taxon>
        <taxon>Pseudomonadati</taxon>
        <taxon>Pseudomonadota</taxon>
        <taxon>Alphaproteobacteria</taxon>
        <taxon>Sphingomonadales</taxon>
        <taxon>Erythrobacteraceae</taxon>
        <taxon>Aurantiacibacter</taxon>
    </lineage>
</organism>
<evidence type="ECO:0008006" key="5">
    <source>
        <dbReference type="Google" id="ProtNLM"/>
    </source>
</evidence>
<keyword evidence="2" id="KW-1133">Transmembrane helix</keyword>
<accession>A0A0H4VBF5</accession>
<dbReference type="Proteomes" id="UP000059113">
    <property type="component" value="Chromosome"/>
</dbReference>
<reference evidence="3 4" key="1">
    <citation type="journal article" date="2015" name="Int. J. Syst. Evol. Microbiol.">
        <title>Erythrobacter atlanticus sp. nov., a bacterium from ocean sediment able to degrade polycyclic aromatic hydrocarbons.</title>
        <authorList>
            <person name="Zhuang L."/>
            <person name="Liu Y."/>
            <person name="Wang L."/>
            <person name="Wang W."/>
            <person name="Shao Z."/>
        </authorList>
    </citation>
    <scope>NUCLEOTIDE SEQUENCE [LARGE SCALE GENOMIC DNA]</scope>
    <source>
        <strain evidence="4">s21-N3</strain>
    </source>
</reference>
<keyword evidence="2" id="KW-0472">Membrane</keyword>
<sequence>MPELLQEYWILILVALVTGVVVAWWIFHASRRTKVEIEEQPDAATQAGKSGAKRNQALIDADPVAQSAASPGPLSAAANHDETAAAPAVADAEAGAAVPAREAIKEMADAEDSPPSPASSAGDDLKRIKGVGPKLVAILHDQGVNSFAQIASWSDADIDRIDAELGRFAGRIRRDNWVEQARLLASNDLTGYEAHFGKV</sequence>
<gene>
    <name evidence="3" type="ORF">CP97_06365</name>
</gene>
<name>A0A0H4VBF5_9SPHN</name>
<reference evidence="4" key="2">
    <citation type="submission" date="2015-04" db="EMBL/GenBank/DDBJ databases">
        <title>The complete genome sequence of Erythrobacter sp. s21-N3.</title>
        <authorList>
            <person name="Zhuang L."/>
            <person name="Liu Y."/>
            <person name="Shao Z."/>
        </authorList>
    </citation>
    <scope>NUCLEOTIDE SEQUENCE [LARGE SCALE GENOMIC DNA]</scope>
    <source>
        <strain evidence="4">s21-N3</strain>
    </source>
</reference>
<keyword evidence="4" id="KW-1185">Reference proteome</keyword>
<dbReference type="STRING" id="1648404.CP97_06365"/>
<feature type="compositionally biased region" description="Low complexity" evidence="1">
    <location>
        <begin position="65"/>
        <end position="92"/>
    </location>
</feature>
<feature type="region of interest" description="Disordered" evidence="1">
    <location>
        <begin position="106"/>
        <end position="126"/>
    </location>
</feature>
<dbReference type="KEGG" id="ery:CP97_06365"/>
<dbReference type="RefSeq" id="WP_053106569.1">
    <property type="nucleotide sequence ID" value="NZ_CP011310.1"/>
</dbReference>
<proteinExistence type="predicted"/>
<evidence type="ECO:0000256" key="2">
    <source>
        <dbReference type="SAM" id="Phobius"/>
    </source>
</evidence>
<dbReference type="PATRIC" id="fig|1648404.4.peg.1330"/>
<dbReference type="OrthoDB" id="9807941at2"/>